<feature type="compositionally biased region" description="Low complexity" evidence="1">
    <location>
        <begin position="134"/>
        <end position="155"/>
    </location>
</feature>
<feature type="region of interest" description="Disordered" evidence="1">
    <location>
        <begin position="126"/>
        <end position="160"/>
    </location>
</feature>
<dbReference type="Proteomes" id="UP000799302">
    <property type="component" value="Unassembled WGS sequence"/>
</dbReference>
<protein>
    <submittedName>
        <fullName evidence="2">Uncharacterized protein</fullName>
    </submittedName>
</protein>
<feature type="region of interest" description="Disordered" evidence="1">
    <location>
        <begin position="21"/>
        <end position="50"/>
    </location>
</feature>
<name>A0A6A6U344_9PEZI</name>
<sequence length="227" mass="24878">MPAINHSDELFKKWYDSRGGDFGPPRNHLVENSLNATPTQDTAKRSSAMESKLQQGQELDAPLETFANDKGGQHTMIALQPVMGNHPRVSKPEIQAAVISDGKECQDLMNDINLLAYTSLVEQIAHPPSEDTNTSDTAATPPLPTPSTATVVTAPEQHETNPARTLTALPTKQARFWSLEGAMSLPPTLSSKRYYNSSAMLQALLLIRPMNLYSYCFKALPTQDVSE</sequence>
<dbReference type="EMBL" id="MU004238">
    <property type="protein sequence ID" value="KAF2666542.1"/>
    <property type="molecule type" value="Genomic_DNA"/>
</dbReference>
<organism evidence="2 3">
    <name type="scientific">Microthyrium microscopicum</name>
    <dbReference type="NCBI Taxonomy" id="703497"/>
    <lineage>
        <taxon>Eukaryota</taxon>
        <taxon>Fungi</taxon>
        <taxon>Dikarya</taxon>
        <taxon>Ascomycota</taxon>
        <taxon>Pezizomycotina</taxon>
        <taxon>Dothideomycetes</taxon>
        <taxon>Dothideomycetes incertae sedis</taxon>
        <taxon>Microthyriales</taxon>
        <taxon>Microthyriaceae</taxon>
        <taxon>Microthyrium</taxon>
    </lineage>
</organism>
<keyword evidence="3" id="KW-1185">Reference proteome</keyword>
<evidence type="ECO:0000313" key="2">
    <source>
        <dbReference type="EMBL" id="KAF2666542.1"/>
    </source>
</evidence>
<reference evidence="2" key="1">
    <citation type="journal article" date="2020" name="Stud. Mycol.">
        <title>101 Dothideomycetes genomes: a test case for predicting lifestyles and emergence of pathogens.</title>
        <authorList>
            <person name="Haridas S."/>
            <person name="Albert R."/>
            <person name="Binder M."/>
            <person name="Bloem J."/>
            <person name="Labutti K."/>
            <person name="Salamov A."/>
            <person name="Andreopoulos B."/>
            <person name="Baker S."/>
            <person name="Barry K."/>
            <person name="Bills G."/>
            <person name="Bluhm B."/>
            <person name="Cannon C."/>
            <person name="Castanera R."/>
            <person name="Culley D."/>
            <person name="Daum C."/>
            <person name="Ezra D."/>
            <person name="Gonzalez J."/>
            <person name="Henrissat B."/>
            <person name="Kuo A."/>
            <person name="Liang C."/>
            <person name="Lipzen A."/>
            <person name="Lutzoni F."/>
            <person name="Magnuson J."/>
            <person name="Mondo S."/>
            <person name="Nolan M."/>
            <person name="Ohm R."/>
            <person name="Pangilinan J."/>
            <person name="Park H.-J."/>
            <person name="Ramirez L."/>
            <person name="Alfaro M."/>
            <person name="Sun H."/>
            <person name="Tritt A."/>
            <person name="Yoshinaga Y."/>
            <person name="Zwiers L.-H."/>
            <person name="Turgeon B."/>
            <person name="Goodwin S."/>
            <person name="Spatafora J."/>
            <person name="Crous P."/>
            <person name="Grigoriev I."/>
        </authorList>
    </citation>
    <scope>NUCLEOTIDE SEQUENCE</scope>
    <source>
        <strain evidence="2">CBS 115976</strain>
    </source>
</reference>
<gene>
    <name evidence="2" type="ORF">BT63DRAFT_457491</name>
</gene>
<proteinExistence type="predicted"/>
<dbReference type="AlphaFoldDB" id="A0A6A6U344"/>
<evidence type="ECO:0000256" key="1">
    <source>
        <dbReference type="SAM" id="MobiDB-lite"/>
    </source>
</evidence>
<accession>A0A6A6U344</accession>
<feature type="compositionally biased region" description="Polar residues" evidence="1">
    <location>
        <begin position="30"/>
        <end position="41"/>
    </location>
</feature>
<evidence type="ECO:0000313" key="3">
    <source>
        <dbReference type="Proteomes" id="UP000799302"/>
    </source>
</evidence>